<dbReference type="SUPFAM" id="SSF51735">
    <property type="entry name" value="NAD(P)-binding Rossmann-fold domains"/>
    <property type="match status" value="1"/>
</dbReference>
<keyword evidence="9" id="KW-0496">Mitochondrion</keyword>
<reference evidence="14" key="2">
    <citation type="submission" date="2020-11" db="EMBL/GenBank/DDBJ databases">
        <authorList>
            <consortium name="DOE Joint Genome Institute"/>
            <person name="Kuo A."/>
            <person name="Miyauchi S."/>
            <person name="Kiss E."/>
            <person name="Drula E."/>
            <person name="Kohler A."/>
            <person name="Sanchez-Garcia M."/>
            <person name="Andreopoulos B."/>
            <person name="Barry K.W."/>
            <person name="Bonito G."/>
            <person name="Buee M."/>
            <person name="Carver A."/>
            <person name="Chen C."/>
            <person name="Cichocki N."/>
            <person name="Clum A."/>
            <person name="Culley D."/>
            <person name="Crous P.W."/>
            <person name="Fauchery L."/>
            <person name="Girlanda M."/>
            <person name="Hayes R."/>
            <person name="Keri Z."/>
            <person name="Labutti K."/>
            <person name="Lipzen A."/>
            <person name="Lombard V."/>
            <person name="Magnuson J."/>
            <person name="Maillard F."/>
            <person name="Morin E."/>
            <person name="Murat C."/>
            <person name="Nolan M."/>
            <person name="Ohm R."/>
            <person name="Pangilinan J."/>
            <person name="Pereira M."/>
            <person name="Perotto S."/>
            <person name="Peter M."/>
            <person name="Riley R."/>
            <person name="Sitrit Y."/>
            <person name="Stielow B."/>
            <person name="Szollosi G."/>
            <person name="Zifcakova L."/>
            <person name="Stursova M."/>
            <person name="Spatafora J.W."/>
            <person name="Tedersoo L."/>
            <person name="Vaario L.-M."/>
            <person name="Yamada A."/>
            <person name="Yan M."/>
            <person name="Wang P."/>
            <person name="Xu J."/>
            <person name="Bruns T."/>
            <person name="Baldrian P."/>
            <person name="Vilgalys R."/>
            <person name="Henrissat B."/>
            <person name="Grigoriev I.V."/>
            <person name="Hibbett D."/>
            <person name="Nagy L.G."/>
            <person name="Martin F.M."/>
        </authorList>
    </citation>
    <scope>NUCLEOTIDE SEQUENCE</scope>
    <source>
        <strain evidence="14">UH-Tt-Lm1</strain>
    </source>
</reference>
<dbReference type="Pfam" id="PF00107">
    <property type="entry name" value="ADH_zinc_N"/>
    <property type="match status" value="1"/>
</dbReference>
<evidence type="ECO:0000256" key="7">
    <source>
        <dbReference type="ARBA" id="ARBA00023002"/>
    </source>
</evidence>
<comment type="subcellular location">
    <subcellularLocation>
        <location evidence="1">Mitochondrion</location>
    </subcellularLocation>
</comment>
<sequence>MAVRAIVYERNGDPASVLRTVTFPPEPLSRKSIRVKVLLSLVNPSDLHVVHGSYAIQPDPREVDVNGKRKTVYLPGNEGLGEIAEVGPDVESLKSGDWVVFSKSQSGTWSSGQVLEEDDVIKIDEGSGISAVTAATLTVNPATAYKMLTSFVDLKPGDWIAQNAANSSAGQAVIQLASARGIHTINLIRKKDDFAKTERLLKDLGADVVLTYDDVADDERAREVVGDKEVRLLLDCVGGQGTKDTLRLASKGSHLVVYGSMAQEDLRLPPFLLIFKDIHVRGFWRTGWFNSSTLEERSKFLDELVQVMVNSKFKEPVHEIVKIEGTLSDEEATGKVQEIFERVNKGTGGTKIILEVETPRGF</sequence>
<evidence type="ECO:0000256" key="9">
    <source>
        <dbReference type="ARBA" id="ARBA00023128"/>
    </source>
</evidence>
<evidence type="ECO:0000256" key="6">
    <source>
        <dbReference type="ARBA" id="ARBA00022946"/>
    </source>
</evidence>
<dbReference type="InterPro" id="IPR036291">
    <property type="entry name" value="NAD(P)-bd_dom_sf"/>
</dbReference>
<evidence type="ECO:0000256" key="3">
    <source>
        <dbReference type="ARBA" id="ARBA00022516"/>
    </source>
</evidence>
<dbReference type="InterPro" id="IPR013154">
    <property type="entry name" value="ADH-like_N"/>
</dbReference>
<comment type="catalytic activity">
    <reaction evidence="12">
        <text>a 2,3-saturated acyl-[ACP] + NADP(+) = a (2E)-enoyl-[ACP] + NADPH + H(+)</text>
        <dbReference type="Rhea" id="RHEA:22564"/>
        <dbReference type="Rhea" id="RHEA-COMP:9925"/>
        <dbReference type="Rhea" id="RHEA-COMP:9926"/>
        <dbReference type="ChEBI" id="CHEBI:15378"/>
        <dbReference type="ChEBI" id="CHEBI:57783"/>
        <dbReference type="ChEBI" id="CHEBI:58349"/>
        <dbReference type="ChEBI" id="CHEBI:78784"/>
        <dbReference type="ChEBI" id="CHEBI:78785"/>
        <dbReference type="EC" id="1.3.1.104"/>
    </reaction>
</comment>
<name>A0A9P6LDZ8_9AGAM</name>
<dbReference type="GO" id="GO:0141148">
    <property type="term" value="F:enoyl-[acyl-carrier-protein] reductase (NADPH) activity"/>
    <property type="evidence" value="ECO:0007669"/>
    <property type="project" value="UniProtKB-EC"/>
</dbReference>
<evidence type="ECO:0000256" key="12">
    <source>
        <dbReference type="ARBA" id="ARBA00048843"/>
    </source>
</evidence>
<dbReference type="EMBL" id="WIUZ02000001">
    <property type="protein sequence ID" value="KAF9793278.1"/>
    <property type="molecule type" value="Genomic_DNA"/>
</dbReference>
<dbReference type="Gene3D" id="3.90.180.10">
    <property type="entry name" value="Medium-chain alcohol dehydrogenases, catalytic domain"/>
    <property type="match status" value="1"/>
</dbReference>
<feature type="domain" description="Enoyl reductase (ER)" evidence="13">
    <location>
        <begin position="16"/>
        <end position="257"/>
    </location>
</feature>
<protein>
    <recommendedName>
        <fullName evidence="11">enoyl-[acyl-carrier-protein] reductase</fullName>
        <ecNumber evidence="11">1.3.1.104</ecNumber>
    </recommendedName>
</protein>
<dbReference type="GO" id="GO:0005739">
    <property type="term" value="C:mitochondrion"/>
    <property type="evidence" value="ECO:0007669"/>
    <property type="project" value="UniProtKB-SubCell"/>
</dbReference>
<dbReference type="AlphaFoldDB" id="A0A9P6LDZ8"/>
<keyword evidence="6" id="KW-0809">Transit peptide</keyword>
<keyword evidence="4" id="KW-0276">Fatty acid metabolism</keyword>
<dbReference type="SMART" id="SM00829">
    <property type="entry name" value="PKS_ER"/>
    <property type="match status" value="1"/>
</dbReference>
<dbReference type="InterPro" id="IPR020843">
    <property type="entry name" value="ER"/>
</dbReference>
<evidence type="ECO:0000256" key="4">
    <source>
        <dbReference type="ARBA" id="ARBA00022832"/>
    </source>
</evidence>
<evidence type="ECO:0000256" key="2">
    <source>
        <dbReference type="ARBA" id="ARBA00010371"/>
    </source>
</evidence>
<dbReference type="OrthoDB" id="7482721at2759"/>
<dbReference type="CDD" id="cd08290">
    <property type="entry name" value="ETR"/>
    <property type="match status" value="1"/>
</dbReference>
<evidence type="ECO:0000256" key="5">
    <source>
        <dbReference type="ARBA" id="ARBA00022857"/>
    </source>
</evidence>
<accession>A0A9P6LDZ8</accession>
<dbReference type="PANTHER" id="PTHR43981:SF2">
    <property type="entry name" value="ENOYL-[ACYL-CARRIER-PROTEIN] REDUCTASE, MITOCHONDRIAL"/>
    <property type="match status" value="1"/>
</dbReference>
<dbReference type="InterPro" id="IPR013149">
    <property type="entry name" value="ADH-like_C"/>
</dbReference>
<dbReference type="SUPFAM" id="SSF50129">
    <property type="entry name" value="GroES-like"/>
    <property type="match status" value="1"/>
</dbReference>
<evidence type="ECO:0000313" key="14">
    <source>
        <dbReference type="EMBL" id="KAF9793278.1"/>
    </source>
</evidence>
<dbReference type="PANTHER" id="PTHR43981">
    <property type="entry name" value="ENOYL-[ACYL-CARRIER-PROTEIN] REDUCTASE, MITOCHONDRIAL"/>
    <property type="match status" value="1"/>
</dbReference>
<keyword evidence="7" id="KW-0560">Oxidoreductase</keyword>
<dbReference type="GO" id="GO:0006633">
    <property type="term" value="P:fatty acid biosynthetic process"/>
    <property type="evidence" value="ECO:0007669"/>
    <property type="project" value="UniProtKB-KW"/>
</dbReference>
<comment type="similarity">
    <text evidence="2">Belongs to the zinc-containing alcohol dehydrogenase family. Quinone oxidoreductase subfamily.</text>
</comment>
<dbReference type="Proteomes" id="UP000736335">
    <property type="component" value="Unassembled WGS sequence"/>
</dbReference>
<dbReference type="Gene3D" id="3.40.50.720">
    <property type="entry name" value="NAD(P)-binding Rossmann-like Domain"/>
    <property type="match status" value="1"/>
</dbReference>
<evidence type="ECO:0000259" key="13">
    <source>
        <dbReference type="SMART" id="SM00829"/>
    </source>
</evidence>
<gene>
    <name evidence="14" type="ORF">BJ322DRAFT_1098035</name>
</gene>
<evidence type="ECO:0000256" key="1">
    <source>
        <dbReference type="ARBA" id="ARBA00004173"/>
    </source>
</evidence>
<evidence type="ECO:0000256" key="10">
    <source>
        <dbReference type="ARBA" id="ARBA00023160"/>
    </source>
</evidence>
<evidence type="ECO:0000256" key="11">
    <source>
        <dbReference type="ARBA" id="ARBA00038963"/>
    </source>
</evidence>
<organism evidence="14 15">
    <name type="scientific">Thelephora terrestris</name>
    <dbReference type="NCBI Taxonomy" id="56493"/>
    <lineage>
        <taxon>Eukaryota</taxon>
        <taxon>Fungi</taxon>
        <taxon>Dikarya</taxon>
        <taxon>Basidiomycota</taxon>
        <taxon>Agaricomycotina</taxon>
        <taxon>Agaricomycetes</taxon>
        <taxon>Thelephorales</taxon>
        <taxon>Thelephoraceae</taxon>
        <taxon>Thelephora</taxon>
    </lineage>
</organism>
<comment type="caution">
    <text evidence="14">The sequence shown here is derived from an EMBL/GenBank/DDBJ whole genome shotgun (WGS) entry which is preliminary data.</text>
</comment>
<dbReference type="InterPro" id="IPR011032">
    <property type="entry name" value="GroES-like_sf"/>
</dbReference>
<dbReference type="EC" id="1.3.1.104" evidence="11"/>
<keyword evidence="10" id="KW-0275">Fatty acid biosynthesis</keyword>
<dbReference type="InterPro" id="IPR051034">
    <property type="entry name" value="Mito_Enoyl-ACP_Reductase"/>
</dbReference>
<dbReference type="Pfam" id="PF08240">
    <property type="entry name" value="ADH_N"/>
    <property type="match status" value="1"/>
</dbReference>
<evidence type="ECO:0000256" key="8">
    <source>
        <dbReference type="ARBA" id="ARBA00023098"/>
    </source>
</evidence>
<keyword evidence="5" id="KW-0521">NADP</keyword>
<reference evidence="14" key="1">
    <citation type="journal article" date="2020" name="Nat. Commun.">
        <title>Large-scale genome sequencing of mycorrhizal fungi provides insights into the early evolution of symbiotic traits.</title>
        <authorList>
            <person name="Miyauchi S."/>
            <person name="Kiss E."/>
            <person name="Kuo A."/>
            <person name="Drula E."/>
            <person name="Kohler A."/>
            <person name="Sanchez-Garcia M."/>
            <person name="Morin E."/>
            <person name="Andreopoulos B."/>
            <person name="Barry K.W."/>
            <person name="Bonito G."/>
            <person name="Buee M."/>
            <person name="Carver A."/>
            <person name="Chen C."/>
            <person name="Cichocki N."/>
            <person name="Clum A."/>
            <person name="Culley D."/>
            <person name="Crous P.W."/>
            <person name="Fauchery L."/>
            <person name="Girlanda M."/>
            <person name="Hayes R.D."/>
            <person name="Keri Z."/>
            <person name="LaButti K."/>
            <person name="Lipzen A."/>
            <person name="Lombard V."/>
            <person name="Magnuson J."/>
            <person name="Maillard F."/>
            <person name="Murat C."/>
            <person name="Nolan M."/>
            <person name="Ohm R.A."/>
            <person name="Pangilinan J."/>
            <person name="Pereira M.F."/>
            <person name="Perotto S."/>
            <person name="Peter M."/>
            <person name="Pfister S."/>
            <person name="Riley R."/>
            <person name="Sitrit Y."/>
            <person name="Stielow J.B."/>
            <person name="Szollosi G."/>
            <person name="Zifcakova L."/>
            <person name="Stursova M."/>
            <person name="Spatafora J.W."/>
            <person name="Tedersoo L."/>
            <person name="Vaario L.M."/>
            <person name="Yamada A."/>
            <person name="Yan M."/>
            <person name="Wang P."/>
            <person name="Xu J."/>
            <person name="Bruns T."/>
            <person name="Baldrian P."/>
            <person name="Vilgalys R."/>
            <person name="Dunand C."/>
            <person name="Henrissat B."/>
            <person name="Grigoriev I.V."/>
            <person name="Hibbett D."/>
            <person name="Nagy L.G."/>
            <person name="Martin F.M."/>
        </authorList>
    </citation>
    <scope>NUCLEOTIDE SEQUENCE</scope>
    <source>
        <strain evidence="14">UH-Tt-Lm1</strain>
    </source>
</reference>
<evidence type="ECO:0000313" key="15">
    <source>
        <dbReference type="Proteomes" id="UP000736335"/>
    </source>
</evidence>
<keyword evidence="3" id="KW-0444">Lipid biosynthesis</keyword>
<keyword evidence="8" id="KW-0443">Lipid metabolism</keyword>
<proteinExistence type="inferred from homology"/>
<keyword evidence="15" id="KW-1185">Reference proteome</keyword>